<dbReference type="InterPro" id="IPR008220">
    <property type="entry name" value="HAT_MetX-like"/>
</dbReference>
<dbReference type="InterPro" id="IPR029058">
    <property type="entry name" value="AB_hydrolase_fold"/>
</dbReference>
<dbReference type="NCBIfam" id="NF005757">
    <property type="entry name" value="PRK07581.1"/>
    <property type="match status" value="1"/>
</dbReference>
<evidence type="ECO:0000256" key="1">
    <source>
        <dbReference type="ARBA" id="ARBA00006886"/>
    </source>
</evidence>
<dbReference type="GO" id="GO:0072330">
    <property type="term" value="P:monocarboxylic acid biosynthetic process"/>
    <property type="evidence" value="ECO:0007669"/>
    <property type="project" value="UniProtKB-ARBA"/>
</dbReference>
<dbReference type="EMBL" id="JAQIZZ010000008">
    <property type="protein sequence ID" value="KAJ5523854.1"/>
    <property type="molecule type" value="Genomic_DNA"/>
</dbReference>
<keyword evidence="5" id="KW-1185">Reference proteome</keyword>
<dbReference type="PANTHER" id="PTHR32268:SF15">
    <property type="entry name" value="HOMOSERINE ACETYLTRANSFERASE FAMILY PROTEIN (AFU_ORTHOLOGUE AFUA_1G15350)"/>
    <property type="match status" value="1"/>
</dbReference>
<dbReference type="InterPro" id="IPR000073">
    <property type="entry name" value="AB_hydrolase_1"/>
</dbReference>
<proteinExistence type="inferred from homology"/>
<evidence type="ECO:0000259" key="3">
    <source>
        <dbReference type="Pfam" id="PF00561"/>
    </source>
</evidence>
<feature type="active site" evidence="2">
    <location>
        <position position="296"/>
    </location>
</feature>
<evidence type="ECO:0000256" key="2">
    <source>
        <dbReference type="PIRSR" id="PIRSR000443-1"/>
    </source>
</evidence>
<feature type="domain" description="AB hydrolase-1" evidence="3">
    <location>
        <begin position="59"/>
        <end position="143"/>
    </location>
</feature>
<name>A0AAD6CI09_9EURO</name>
<comment type="similarity">
    <text evidence="1">Belongs to the AB hydrolase superfamily. MetX family.</text>
</comment>
<feature type="active site" evidence="2">
    <location>
        <position position="327"/>
    </location>
</feature>
<feature type="active site" description="Nucleophile" evidence="2">
    <location>
        <position position="125"/>
    </location>
</feature>
<dbReference type="Gene3D" id="3.40.50.1820">
    <property type="entry name" value="alpha/beta hydrolase"/>
    <property type="match status" value="1"/>
</dbReference>
<dbReference type="GO" id="GO:0016747">
    <property type="term" value="F:acyltransferase activity, transferring groups other than amino-acyl groups"/>
    <property type="evidence" value="ECO:0007669"/>
    <property type="project" value="InterPro"/>
</dbReference>
<dbReference type="Pfam" id="PF00561">
    <property type="entry name" value="Abhydrolase_1"/>
    <property type="match status" value="1"/>
</dbReference>
<evidence type="ECO:0000313" key="4">
    <source>
        <dbReference type="EMBL" id="KAJ5523854.1"/>
    </source>
</evidence>
<sequence>MSQEDYETYKLGDWELQSGEKIVDAHIAFKTFGDPNLPAILYPSWFSGSLADNFWLIGEDKTLNPEKYFIIVTGLFGNGQSSSPSNQPTPGPFPKVSFYDNVRAQHELVTKYFKITHLRAVVGWSMGAGQTFQWATQYPDFMDLAIPFCGSAKTSLHNQVFLEGVKSALLAVKNIPSAGSGEVGVQKDPFEFRTWTLEEKEIGLKAMGRVYAGWGFSQAFYRQKLYESVLGFKGLEDFMQNFWEKWACSKDPENLLVMIQTWQNGDVSKQEPYNGDFEKALASIKAKTLVLPSKTDLYFPPEDSEYEVACMAPGVGKLDVFPSIWGHWAGGPGDSKEDVEWLDMQLKQLFAENQPRGIAGLVEMVKNVL</sequence>
<accession>A0AAD6CI09</accession>
<dbReference type="AlphaFoldDB" id="A0AAD6CI09"/>
<dbReference type="PANTHER" id="PTHR32268">
    <property type="entry name" value="HOMOSERINE O-ACETYLTRANSFERASE"/>
    <property type="match status" value="1"/>
</dbReference>
<evidence type="ECO:0000313" key="5">
    <source>
        <dbReference type="Proteomes" id="UP001220324"/>
    </source>
</evidence>
<comment type="caution">
    <text evidence="4">The sequence shown here is derived from an EMBL/GenBank/DDBJ whole genome shotgun (WGS) entry which is preliminary data.</text>
</comment>
<dbReference type="Proteomes" id="UP001220324">
    <property type="component" value="Unassembled WGS sequence"/>
</dbReference>
<reference evidence="4 5" key="1">
    <citation type="journal article" date="2023" name="IMA Fungus">
        <title>Comparative genomic study of the Penicillium genus elucidates a diverse pangenome and 15 lateral gene transfer events.</title>
        <authorList>
            <person name="Petersen C."/>
            <person name="Sorensen T."/>
            <person name="Nielsen M.R."/>
            <person name="Sondergaard T.E."/>
            <person name="Sorensen J.L."/>
            <person name="Fitzpatrick D.A."/>
            <person name="Frisvad J.C."/>
            <person name="Nielsen K.L."/>
        </authorList>
    </citation>
    <scope>NUCLEOTIDE SEQUENCE [LARGE SCALE GENOMIC DNA]</scope>
    <source>
        <strain evidence="4 5">IBT 35679</strain>
    </source>
</reference>
<dbReference type="PIRSF" id="PIRSF000443">
    <property type="entry name" value="Homoser_Ac_trans"/>
    <property type="match status" value="1"/>
</dbReference>
<protein>
    <recommendedName>
        <fullName evidence="3">AB hydrolase-1 domain-containing protein</fullName>
    </recommendedName>
</protein>
<dbReference type="GO" id="GO:0017000">
    <property type="term" value="P:antibiotic biosynthetic process"/>
    <property type="evidence" value="ECO:0007669"/>
    <property type="project" value="UniProtKB-ARBA"/>
</dbReference>
<gene>
    <name evidence="4" type="ORF">N7494_010504</name>
</gene>
<dbReference type="SUPFAM" id="SSF53474">
    <property type="entry name" value="alpha/beta-Hydrolases"/>
    <property type="match status" value="1"/>
</dbReference>
<organism evidence="4 5">
    <name type="scientific">Penicillium frequentans</name>
    <dbReference type="NCBI Taxonomy" id="3151616"/>
    <lineage>
        <taxon>Eukaryota</taxon>
        <taxon>Fungi</taxon>
        <taxon>Dikarya</taxon>
        <taxon>Ascomycota</taxon>
        <taxon>Pezizomycotina</taxon>
        <taxon>Eurotiomycetes</taxon>
        <taxon>Eurotiomycetidae</taxon>
        <taxon>Eurotiales</taxon>
        <taxon>Aspergillaceae</taxon>
        <taxon>Penicillium</taxon>
    </lineage>
</organism>